<dbReference type="InterPro" id="IPR037689">
    <property type="entry name" value="BAG2"/>
</dbReference>
<dbReference type="GO" id="GO:0050821">
    <property type="term" value="P:protein stabilization"/>
    <property type="evidence" value="ECO:0007669"/>
    <property type="project" value="TreeGrafter"/>
</dbReference>
<name>A0A8J1UUG3_OWEFU</name>
<dbReference type="PANTHER" id="PTHR12334:SF6">
    <property type="entry name" value="BAG FAMILY MOLECULAR CHAPERONE REGULATOR 2"/>
    <property type="match status" value="1"/>
</dbReference>
<dbReference type="GO" id="GO:0000774">
    <property type="term" value="F:adenyl-nucleotide exchange factor activity"/>
    <property type="evidence" value="ECO:0007669"/>
    <property type="project" value="InterPro"/>
</dbReference>
<dbReference type="Gene3D" id="1.20.58.890">
    <property type="match status" value="1"/>
</dbReference>
<organism evidence="1 2">
    <name type="scientific">Owenia fusiformis</name>
    <name type="common">Polychaete worm</name>
    <dbReference type="NCBI Taxonomy" id="6347"/>
    <lineage>
        <taxon>Eukaryota</taxon>
        <taxon>Metazoa</taxon>
        <taxon>Spiralia</taxon>
        <taxon>Lophotrochozoa</taxon>
        <taxon>Annelida</taxon>
        <taxon>Polychaeta</taxon>
        <taxon>Sedentaria</taxon>
        <taxon>Canalipalpata</taxon>
        <taxon>Sabellida</taxon>
        <taxon>Oweniida</taxon>
        <taxon>Oweniidae</taxon>
        <taxon>Owenia</taxon>
    </lineage>
</organism>
<proteinExistence type="predicted"/>
<dbReference type="GO" id="GO:0051087">
    <property type="term" value="F:protein-folding chaperone binding"/>
    <property type="evidence" value="ECO:0007669"/>
    <property type="project" value="InterPro"/>
</dbReference>
<evidence type="ECO:0000313" key="1">
    <source>
        <dbReference type="EMBL" id="CAH1772330.1"/>
    </source>
</evidence>
<gene>
    <name evidence="1" type="ORF">OFUS_LOCUS108</name>
</gene>
<dbReference type="AlphaFoldDB" id="A0A8J1UUG3"/>
<dbReference type="OrthoDB" id="6284251at2759"/>
<protein>
    <submittedName>
        <fullName evidence="1">Uncharacterized protein</fullName>
    </submittedName>
</protein>
<accession>A0A8J1UUG3</accession>
<keyword evidence="2" id="KW-1185">Reference proteome</keyword>
<evidence type="ECO:0000313" key="2">
    <source>
        <dbReference type="Proteomes" id="UP000749559"/>
    </source>
</evidence>
<comment type="caution">
    <text evidence="1">The sequence shown here is derived from an EMBL/GenBank/DDBJ whole genome shotgun (WGS) entry which is preliminary data.</text>
</comment>
<dbReference type="EMBL" id="CAIIXF020000001">
    <property type="protein sequence ID" value="CAH1772330.1"/>
    <property type="molecule type" value="Genomic_DNA"/>
</dbReference>
<reference evidence="1" key="1">
    <citation type="submission" date="2022-03" db="EMBL/GenBank/DDBJ databases">
        <authorList>
            <person name="Martin C."/>
        </authorList>
    </citation>
    <scope>NUCLEOTIDE SEQUENCE</scope>
</reference>
<dbReference type="PANTHER" id="PTHR12334">
    <property type="entry name" value="BAG FAMILY MOLECULAR CHAPERONE REGULATOR 2"/>
    <property type="match status" value="1"/>
</dbReference>
<dbReference type="Proteomes" id="UP000749559">
    <property type="component" value="Unassembled WGS sequence"/>
</dbReference>
<sequence length="182" mass="20525">MTSKMDNGNEKEEIGSVNRVVSMLDELEKRVEALRKQAQYIEEEKEQLLSTLNNVQHSTWVADMGSVERSEIEANAERLVCRCLTVEVSVSTPRNTVQETALKKVNGILDQLHEQLKQGVAESVHRVKTYLNSCANESEKVGPVDRNFEGVLIDCTADDQKKIKGRLQAWLHGLEQAHVKLI</sequence>